<dbReference type="EMBL" id="CAJVQB010120235">
    <property type="protein sequence ID" value="CAG8853121.1"/>
    <property type="molecule type" value="Genomic_DNA"/>
</dbReference>
<reference evidence="2 3" key="1">
    <citation type="submission" date="2021-06" db="EMBL/GenBank/DDBJ databases">
        <authorList>
            <person name="Kallberg Y."/>
            <person name="Tangrot J."/>
            <person name="Rosling A."/>
        </authorList>
    </citation>
    <scope>NUCLEOTIDE SEQUENCE [LARGE SCALE GENOMIC DNA]</scope>
    <source>
        <strain evidence="2 3">120-4 pot B 10/14</strain>
    </source>
</reference>
<keyword evidence="3" id="KW-1185">Reference proteome</keyword>
<proteinExistence type="predicted"/>
<evidence type="ECO:0000313" key="3">
    <source>
        <dbReference type="Proteomes" id="UP000789901"/>
    </source>
</evidence>
<accession>A0ABN7XFB0</accession>
<feature type="non-terminal residue" evidence="2">
    <location>
        <position position="1"/>
    </location>
</feature>
<gene>
    <name evidence="2" type="ORF">GMARGA_LOCUS41942</name>
</gene>
<comment type="caution">
    <text evidence="2">The sequence shown here is derived from an EMBL/GenBank/DDBJ whole genome shotgun (WGS) entry which is preliminary data.</text>
</comment>
<feature type="region of interest" description="Disordered" evidence="1">
    <location>
        <begin position="1"/>
        <end position="22"/>
    </location>
</feature>
<evidence type="ECO:0000313" key="2">
    <source>
        <dbReference type="EMBL" id="CAG8853121.1"/>
    </source>
</evidence>
<organism evidence="2 3">
    <name type="scientific">Gigaspora margarita</name>
    <dbReference type="NCBI Taxonomy" id="4874"/>
    <lineage>
        <taxon>Eukaryota</taxon>
        <taxon>Fungi</taxon>
        <taxon>Fungi incertae sedis</taxon>
        <taxon>Mucoromycota</taxon>
        <taxon>Glomeromycotina</taxon>
        <taxon>Glomeromycetes</taxon>
        <taxon>Diversisporales</taxon>
        <taxon>Gigasporaceae</taxon>
        <taxon>Gigaspora</taxon>
    </lineage>
</organism>
<sequence>AIKEGASKNSKNKSTTANVHSGNRYTCRNCFQEEHNARSCSTLCK</sequence>
<feature type="compositionally biased region" description="Polar residues" evidence="1">
    <location>
        <begin position="7"/>
        <end position="22"/>
    </location>
</feature>
<protein>
    <submittedName>
        <fullName evidence="2">26766_t:CDS:1</fullName>
    </submittedName>
</protein>
<name>A0ABN7XFB0_GIGMA</name>
<dbReference type="Proteomes" id="UP000789901">
    <property type="component" value="Unassembled WGS sequence"/>
</dbReference>
<evidence type="ECO:0000256" key="1">
    <source>
        <dbReference type="SAM" id="MobiDB-lite"/>
    </source>
</evidence>
<feature type="non-terminal residue" evidence="2">
    <location>
        <position position="45"/>
    </location>
</feature>